<dbReference type="Proteomes" id="UP001604335">
    <property type="component" value="Unassembled WGS sequence"/>
</dbReference>
<reference evidence="3" key="1">
    <citation type="journal article" date="2024" name="Algal Res.">
        <title>Biochemical, toxicological and genomic investigation of a high-biomass producing Limnothrix strain isolated from Italian shallow drinking water reservoir.</title>
        <authorList>
            <person name="Simonazzi M."/>
            <person name="Shishido T.K."/>
            <person name="Delbaje E."/>
            <person name="Wahlsten M."/>
            <person name="Fewer D.P."/>
            <person name="Sivonen K."/>
            <person name="Pezzolesi L."/>
            <person name="Pistocchi R."/>
        </authorList>
    </citation>
    <scope>NUCLEOTIDE SEQUENCE [LARGE SCALE GENOMIC DNA]</scope>
    <source>
        <strain evidence="3">LRLZ20PSL1</strain>
    </source>
</reference>
<keyword evidence="1" id="KW-1133">Transmembrane helix</keyword>
<gene>
    <name evidence="2" type="ORF">VPK24_10530</name>
</gene>
<organism evidence="2 3">
    <name type="scientific">Limnothrix redekei LRLZ20PSL1</name>
    <dbReference type="NCBI Taxonomy" id="3112953"/>
    <lineage>
        <taxon>Bacteria</taxon>
        <taxon>Bacillati</taxon>
        <taxon>Cyanobacteriota</taxon>
        <taxon>Cyanophyceae</taxon>
        <taxon>Pseudanabaenales</taxon>
        <taxon>Pseudanabaenaceae</taxon>
        <taxon>Limnothrix</taxon>
    </lineage>
</organism>
<evidence type="ECO:0000313" key="3">
    <source>
        <dbReference type="Proteomes" id="UP001604335"/>
    </source>
</evidence>
<comment type="caution">
    <text evidence="2">The sequence shown here is derived from an EMBL/GenBank/DDBJ whole genome shotgun (WGS) entry which is preliminary data.</text>
</comment>
<evidence type="ECO:0000313" key="2">
    <source>
        <dbReference type="EMBL" id="MFG3818071.1"/>
    </source>
</evidence>
<evidence type="ECO:0008006" key="4">
    <source>
        <dbReference type="Google" id="ProtNLM"/>
    </source>
</evidence>
<name>A0ABW7CDV7_9CYAN</name>
<accession>A0ABW7CDV7</accession>
<proteinExistence type="predicted"/>
<dbReference type="EMBL" id="JAZAQF010000059">
    <property type="protein sequence ID" value="MFG3818071.1"/>
    <property type="molecule type" value="Genomic_DNA"/>
</dbReference>
<dbReference type="RefSeq" id="WP_393012971.1">
    <property type="nucleotide sequence ID" value="NZ_JAZAQF010000059.1"/>
</dbReference>
<evidence type="ECO:0000256" key="1">
    <source>
        <dbReference type="SAM" id="Phobius"/>
    </source>
</evidence>
<keyword evidence="3" id="KW-1185">Reference proteome</keyword>
<sequence length="440" mass="52404">MEQAIATLNSFAQKDLRKGDEQYEEIITAQDLDHLLSALTQVRGNIEVIELREYNIEKYREYFLEFQRWEPLLQEINSLLQDLRIAKRQISFSLRFTEYFCLVNSSLAVPESEQSFKDCLHDSSYAMEDRITAGLELAQYYINNSNYGDSLQCLGQVYQLIQISLSKKDYFLGYYHLLTAHCAFYQIHLIKAHHEFLIAKNHLTLALQNEDTKEANFRMQTCLHYMGRNYNAYFNLNQAIHHYVDAQKMFEDIWNKFSLPYRTAATAFYHLRMADALEALKISRSARFHYQESLRLFEKSKSKAIAQTRLSEIKRLSQQDFPELISSHDLFLEKERRYQQEVLNVIEMDYKRGEIEGLTWLLQLYIQHLKLKPAWKTIKRLNRFQTENDQYSFVNFWLLVFSMLCWDVIAPIYIHGFLRFVKPNFLLTECPCDECRARQF</sequence>
<keyword evidence="1" id="KW-0812">Transmembrane</keyword>
<protein>
    <recommendedName>
        <fullName evidence="4">Tetratricopeptide repeat protein</fullName>
    </recommendedName>
</protein>
<keyword evidence="1" id="KW-0472">Membrane</keyword>
<feature type="transmembrane region" description="Helical" evidence="1">
    <location>
        <begin position="393"/>
        <end position="414"/>
    </location>
</feature>